<organism evidence="2 3">
    <name type="scientific">Azospira oryzae (strain ATCC BAA-33 / DSM 13638 / PS)</name>
    <name type="common">Dechlorosoma suillum</name>
    <dbReference type="NCBI Taxonomy" id="640081"/>
    <lineage>
        <taxon>Bacteria</taxon>
        <taxon>Pseudomonadati</taxon>
        <taxon>Pseudomonadota</taxon>
        <taxon>Betaproteobacteria</taxon>
        <taxon>Rhodocyclales</taxon>
        <taxon>Rhodocyclaceae</taxon>
        <taxon>Azospira</taxon>
    </lineage>
</organism>
<dbReference type="EMBL" id="CP003153">
    <property type="protein sequence ID" value="AEV27689.1"/>
    <property type="molecule type" value="Genomic_DNA"/>
</dbReference>
<dbReference type="InterPro" id="IPR012337">
    <property type="entry name" value="RNaseH-like_sf"/>
</dbReference>
<evidence type="ECO:0000259" key="1">
    <source>
        <dbReference type="Pfam" id="PF16473"/>
    </source>
</evidence>
<dbReference type="AlphaFoldDB" id="G8QK10"/>
<name>G8QK10_AZOOP</name>
<dbReference type="InterPro" id="IPR033390">
    <property type="entry name" value="Rv2179c-like"/>
</dbReference>
<sequence>MRIFFDTEFTELGIDPQLISIGLVAEDGERTFYAELSDTYEDRQCSDFVREAVLPQLEGGDARMTFRELAERLAAWLAAFNGPVKLACDSLAWDWPWIQELFGELDTWPANVDGKPLLLTMNYLNNYDPFVETVEQAFRTLRRHHSLDDAKASRLGWIAAGGDIDWRTP</sequence>
<dbReference type="KEGG" id="dsu:Dsui_3359"/>
<dbReference type="eggNOG" id="COG0847">
    <property type="taxonomic scope" value="Bacteria"/>
</dbReference>
<evidence type="ECO:0000313" key="3">
    <source>
        <dbReference type="Proteomes" id="UP000005633"/>
    </source>
</evidence>
<dbReference type="SUPFAM" id="SSF53098">
    <property type="entry name" value="Ribonuclease H-like"/>
    <property type="match status" value="1"/>
</dbReference>
<dbReference type="Gene3D" id="3.30.420.10">
    <property type="entry name" value="Ribonuclease H-like superfamily/Ribonuclease H"/>
    <property type="match status" value="1"/>
</dbReference>
<proteinExistence type="predicted"/>
<dbReference type="GO" id="GO:0003676">
    <property type="term" value="F:nucleic acid binding"/>
    <property type="evidence" value="ECO:0007669"/>
    <property type="project" value="InterPro"/>
</dbReference>
<accession>G8QK10</accession>
<protein>
    <recommendedName>
        <fullName evidence="1">3'-5' exoribonuclease Rv2179c-like domain-containing protein</fullName>
    </recommendedName>
</protein>
<dbReference type="HOGENOM" id="CLU_116173_0_0_4"/>
<dbReference type="InterPro" id="IPR036397">
    <property type="entry name" value="RNaseH_sf"/>
</dbReference>
<feature type="domain" description="3'-5' exoribonuclease Rv2179c-like" evidence="1">
    <location>
        <begin position="2"/>
        <end position="153"/>
    </location>
</feature>
<evidence type="ECO:0000313" key="2">
    <source>
        <dbReference type="EMBL" id="AEV27689.1"/>
    </source>
</evidence>
<gene>
    <name evidence="2" type="ordered locus">Dsui_3359</name>
</gene>
<dbReference type="Pfam" id="PF16473">
    <property type="entry name" value="Rv2179c-like"/>
    <property type="match status" value="1"/>
</dbReference>
<dbReference type="STRING" id="640081.Dsui_3359"/>
<dbReference type="Proteomes" id="UP000005633">
    <property type="component" value="Chromosome"/>
</dbReference>
<reference evidence="2 3" key="1">
    <citation type="journal article" date="2012" name="J. Bacteriol.">
        <title>Complete genome sequence of the anaerobic perchlorate-reducing bacterium Azospira suillum strain PS.</title>
        <authorList>
            <person name="Byrne-Bailey K.G."/>
            <person name="Coates J.D."/>
        </authorList>
    </citation>
    <scope>NUCLEOTIDE SEQUENCE [LARGE SCALE GENOMIC DNA]</scope>
    <source>
        <strain evidence="3">ATCC BAA-33 / DSM 13638 / PS</strain>
    </source>
</reference>